<sequence>MAENKVVFGLKNAHYAVITEGVDGTYTYATPVKLPGSTELTLEPKGEQTDFYADDILYFTTSSNQGYDATLTVANITEKFRTDVLGEVLDATDKVLTENNTAKPKKIALLFEFDGDVKAIRHVLYNCSVSRPGLASATKTESSEPGTSELTLVAAPRPEDGVVKRSTTAETTAAVYDAWYTTVYEKVTTP</sequence>
<evidence type="ECO:0000313" key="2">
    <source>
        <dbReference type="Proteomes" id="UP000037109"/>
    </source>
</evidence>
<reference evidence="2" key="1">
    <citation type="submission" date="2015-07" db="EMBL/GenBank/DDBJ databases">
        <title>Fjat-10036 dsm4.</title>
        <authorList>
            <person name="Liu B."/>
            <person name="Wang J."/>
            <person name="Zhu Y."/>
            <person name="Liu G."/>
            <person name="Chen Q."/>
            <person name="Chen Z."/>
            <person name="Lan J."/>
            <person name="Che J."/>
            <person name="Ge C."/>
            <person name="Shi H."/>
            <person name="Pan Z."/>
            <person name="Liu X."/>
        </authorList>
    </citation>
    <scope>NUCLEOTIDE SEQUENCE [LARGE SCALE GENOMIC DNA]</scope>
    <source>
        <strain evidence="2">DSM 4</strain>
    </source>
</reference>
<accession>A0A0M0G9M8</accession>
<dbReference type="OrthoDB" id="9780018at2"/>
<dbReference type="NCBIfam" id="TIGR01603">
    <property type="entry name" value="maj_tail_phi13"/>
    <property type="match status" value="1"/>
</dbReference>
<name>A0A0M0G9M8_SPOGL</name>
<evidence type="ECO:0000313" key="1">
    <source>
        <dbReference type="EMBL" id="KON86610.1"/>
    </source>
</evidence>
<dbReference type="AlphaFoldDB" id="A0A0M0G9M8"/>
<dbReference type="EMBL" id="LGUF01000007">
    <property type="protein sequence ID" value="KON86610.1"/>
    <property type="molecule type" value="Genomic_DNA"/>
</dbReference>
<dbReference type="PATRIC" id="fig|1459.3.peg.1530"/>
<gene>
    <name evidence="1" type="ORF">AF332_07115</name>
</gene>
<proteinExistence type="predicted"/>
<organism evidence="1 2">
    <name type="scientific">Sporosarcina globispora</name>
    <name type="common">Bacillus globisporus</name>
    <dbReference type="NCBI Taxonomy" id="1459"/>
    <lineage>
        <taxon>Bacteria</taxon>
        <taxon>Bacillati</taxon>
        <taxon>Bacillota</taxon>
        <taxon>Bacilli</taxon>
        <taxon>Bacillales</taxon>
        <taxon>Caryophanaceae</taxon>
        <taxon>Sporosarcina</taxon>
    </lineage>
</organism>
<comment type="caution">
    <text evidence="1">The sequence shown here is derived from an EMBL/GenBank/DDBJ whole genome shotgun (WGS) entry which is preliminary data.</text>
</comment>
<dbReference type="InterPro" id="IPR006490">
    <property type="entry name" value="Maj_tail_phi13"/>
</dbReference>
<dbReference type="Proteomes" id="UP000037109">
    <property type="component" value="Unassembled WGS sequence"/>
</dbReference>
<dbReference type="RefSeq" id="WP_053433976.1">
    <property type="nucleotide sequence ID" value="NZ_LGUF01000007.1"/>
</dbReference>
<keyword evidence="2" id="KW-1185">Reference proteome</keyword>
<protein>
    <submittedName>
        <fullName evidence="1">Phage tail protein</fullName>
    </submittedName>
</protein>
<dbReference type="STRING" id="1459.AF332_07115"/>